<evidence type="ECO:0000313" key="2">
    <source>
        <dbReference type="EMBL" id="MEN2990631.1"/>
    </source>
</evidence>
<organism evidence="2 3">
    <name type="scientific">Tistrella arctica</name>
    <dbReference type="NCBI Taxonomy" id="3133430"/>
    <lineage>
        <taxon>Bacteria</taxon>
        <taxon>Pseudomonadati</taxon>
        <taxon>Pseudomonadota</taxon>
        <taxon>Alphaproteobacteria</taxon>
        <taxon>Geminicoccales</taxon>
        <taxon>Geminicoccaceae</taxon>
        <taxon>Tistrella</taxon>
    </lineage>
</organism>
<gene>
    <name evidence="2" type="ORF">WG926_20120</name>
</gene>
<dbReference type="PANTHER" id="PTHR11895:SF176">
    <property type="entry name" value="AMIDASE AMID-RELATED"/>
    <property type="match status" value="1"/>
</dbReference>
<accession>A0ABU9YPA6</accession>
<dbReference type="Gene3D" id="3.90.1300.10">
    <property type="entry name" value="Amidase signature (AS) domain"/>
    <property type="match status" value="1"/>
</dbReference>
<name>A0ABU9YPA6_9PROT</name>
<keyword evidence="3" id="KW-1185">Reference proteome</keyword>
<comment type="caution">
    <text evidence="2">The sequence shown here is derived from an EMBL/GenBank/DDBJ whole genome shotgun (WGS) entry which is preliminary data.</text>
</comment>
<sequence>MSATAPLHHLSLIRLASEIRHGAVSPVDAVQAMLDRIARHDGRLHAYATVDAAGALARAEQARDEIARGLCRGPLHGVPVAVKDLFDTADMPTEFGSRVMRGRRPATDATVVARLRAAGAILLGKLTLTEGAYADHHPDVTPPVNPWGAAHWTGTSSSGSGVAVAAGLIWGALGTDTGGSIRLPSACCGITGIKPTWGRVSRAGALALAPSLDHVGPMARSVADAVAMLGVIAGPDPLDLTAARDTVPDYAAEIARPVRGLAIGIDWRLLRARADDAVLASIDHVVDVMTGLGARIVDVRLPEIDPVLEGWAVQCAVEAAIVHRDDWATRPDDFGPRLAALIDRGHRHTAFELAEAQDRRRIFAGAMEAVYDACDVLLVPGLPVAGPTLDHMAGLGEDPAAILAIGPFTAPFDVAGQPTVTVPCGISAAGIPIGCQFAGPRFAEALVARAGHAFQTATDWHTRRPAGFA</sequence>
<proteinExistence type="predicted"/>
<dbReference type="SUPFAM" id="SSF75304">
    <property type="entry name" value="Amidase signature (AS) enzymes"/>
    <property type="match status" value="1"/>
</dbReference>
<reference evidence="2 3" key="1">
    <citation type="submission" date="2024-03" db="EMBL/GenBank/DDBJ databases">
        <title>High-quality draft genome sequencing of Tistrella sp. BH-R2-4.</title>
        <authorList>
            <person name="Dong C."/>
        </authorList>
    </citation>
    <scope>NUCLEOTIDE SEQUENCE [LARGE SCALE GENOMIC DNA]</scope>
    <source>
        <strain evidence="2 3">BH-R2-4</strain>
    </source>
</reference>
<dbReference type="PANTHER" id="PTHR11895">
    <property type="entry name" value="TRANSAMIDASE"/>
    <property type="match status" value="1"/>
</dbReference>
<evidence type="ECO:0000259" key="1">
    <source>
        <dbReference type="Pfam" id="PF01425"/>
    </source>
</evidence>
<dbReference type="RefSeq" id="WP_345932067.1">
    <property type="nucleotide sequence ID" value="NZ_JBBKTV010000002.1"/>
</dbReference>
<dbReference type="EMBL" id="JBBKTW010000007">
    <property type="protein sequence ID" value="MEN2990631.1"/>
    <property type="molecule type" value="Genomic_DNA"/>
</dbReference>
<evidence type="ECO:0000313" key="3">
    <source>
        <dbReference type="Proteomes" id="UP001413721"/>
    </source>
</evidence>
<dbReference type="InterPro" id="IPR023631">
    <property type="entry name" value="Amidase_dom"/>
</dbReference>
<dbReference type="InterPro" id="IPR000120">
    <property type="entry name" value="Amidase"/>
</dbReference>
<dbReference type="InterPro" id="IPR036928">
    <property type="entry name" value="AS_sf"/>
</dbReference>
<protein>
    <submittedName>
        <fullName evidence="2">Amidase</fullName>
    </submittedName>
</protein>
<dbReference type="Pfam" id="PF01425">
    <property type="entry name" value="Amidase"/>
    <property type="match status" value="1"/>
</dbReference>
<feature type="domain" description="Amidase" evidence="1">
    <location>
        <begin position="28"/>
        <end position="447"/>
    </location>
</feature>
<dbReference type="Proteomes" id="UP001413721">
    <property type="component" value="Unassembled WGS sequence"/>
</dbReference>